<evidence type="ECO:0000259" key="1">
    <source>
        <dbReference type="PROSITE" id="PS50222"/>
    </source>
</evidence>
<organism evidence="2 3">
    <name type="scientific">Streptomyces longisporoflavus</name>
    <dbReference type="NCBI Taxonomy" id="28044"/>
    <lineage>
        <taxon>Bacteria</taxon>
        <taxon>Bacillati</taxon>
        <taxon>Actinomycetota</taxon>
        <taxon>Actinomycetes</taxon>
        <taxon>Kitasatosporales</taxon>
        <taxon>Streptomycetaceae</taxon>
        <taxon>Streptomyces</taxon>
    </lineage>
</organism>
<keyword evidence="3" id="KW-1185">Reference proteome</keyword>
<evidence type="ECO:0000313" key="3">
    <source>
        <dbReference type="Proteomes" id="UP001610818"/>
    </source>
</evidence>
<proteinExistence type="predicted"/>
<feature type="domain" description="EF-hand" evidence="1">
    <location>
        <begin position="136"/>
        <end position="171"/>
    </location>
</feature>
<dbReference type="Proteomes" id="UP001610818">
    <property type="component" value="Unassembled WGS sequence"/>
</dbReference>
<comment type="caution">
    <text evidence="2">The sequence shown here is derived from an EMBL/GenBank/DDBJ whole genome shotgun (WGS) entry which is preliminary data.</text>
</comment>
<protein>
    <submittedName>
        <fullName evidence="2">EF-hand domain-containing protein</fullName>
    </submittedName>
</protein>
<dbReference type="Gene3D" id="1.10.238.10">
    <property type="entry name" value="EF-hand"/>
    <property type="match status" value="1"/>
</dbReference>
<dbReference type="PROSITE" id="PS00018">
    <property type="entry name" value="EF_HAND_1"/>
    <property type="match status" value="2"/>
</dbReference>
<dbReference type="InterPro" id="IPR002048">
    <property type="entry name" value="EF_hand_dom"/>
</dbReference>
<gene>
    <name evidence="2" type="ORF">ACH4F9_16215</name>
</gene>
<dbReference type="RefSeq" id="WP_397712195.1">
    <property type="nucleotide sequence ID" value="NZ_JBIRGN010000003.1"/>
</dbReference>
<name>A0ABW7QQB2_9ACTN</name>
<dbReference type="SMART" id="SM00054">
    <property type="entry name" value="EFh"/>
    <property type="match status" value="4"/>
</dbReference>
<dbReference type="InterPro" id="IPR011992">
    <property type="entry name" value="EF-hand-dom_pair"/>
</dbReference>
<dbReference type="InterPro" id="IPR018247">
    <property type="entry name" value="EF_Hand_1_Ca_BS"/>
</dbReference>
<dbReference type="Pfam" id="PF13202">
    <property type="entry name" value="EF-hand_5"/>
    <property type="match status" value="2"/>
</dbReference>
<evidence type="ECO:0000313" key="2">
    <source>
        <dbReference type="EMBL" id="MFH8546545.1"/>
    </source>
</evidence>
<accession>A0ABW7QQB2</accession>
<dbReference type="EMBL" id="JBIRGQ010000003">
    <property type="protein sequence ID" value="MFH8546545.1"/>
    <property type="molecule type" value="Genomic_DNA"/>
</dbReference>
<sequence>MVKASAFLDRKLSRRFATYDDDGDGFIERTDFERSVDRLGEAFGHGLDSKPLSRLRELSLGLWEHLALVADVDRDSRISEAEYKSAFAAGLLETPESFDEGYVPFLDAIMDIADADGDGKLTRDEQVRWSGALMNLPEPDAREVFGRLDTDADGAVGRDEILESIREFYFDDDPRSAGSWLLGPLDAF</sequence>
<dbReference type="SUPFAM" id="SSF47473">
    <property type="entry name" value="EF-hand"/>
    <property type="match status" value="1"/>
</dbReference>
<reference evidence="2 3" key="1">
    <citation type="submission" date="2024-10" db="EMBL/GenBank/DDBJ databases">
        <title>The Natural Products Discovery Center: Release of the First 8490 Sequenced Strains for Exploring Actinobacteria Biosynthetic Diversity.</title>
        <authorList>
            <person name="Kalkreuter E."/>
            <person name="Kautsar S.A."/>
            <person name="Yang D."/>
            <person name="Bader C.D."/>
            <person name="Teijaro C.N."/>
            <person name="Fluegel L."/>
            <person name="Davis C.M."/>
            <person name="Simpson J.R."/>
            <person name="Lauterbach L."/>
            <person name="Steele A.D."/>
            <person name="Gui C."/>
            <person name="Meng S."/>
            <person name="Li G."/>
            <person name="Viehrig K."/>
            <person name="Ye F."/>
            <person name="Su P."/>
            <person name="Kiefer A.F."/>
            <person name="Nichols A."/>
            <person name="Cepeda A.J."/>
            <person name="Yan W."/>
            <person name="Fan B."/>
            <person name="Jiang Y."/>
            <person name="Adhikari A."/>
            <person name="Zheng C.-J."/>
            <person name="Schuster L."/>
            <person name="Cowan T.M."/>
            <person name="Smanski M.J."/>
            <person name="Chevrette M.G."/>
            <person name="De Carvalho L.P.S."/>
            <person name="Shen B."/>
        </authorList>
    </citation>
    <scope>NUCLEOTIDE SEQUENCE [LARGE SCALE GENOMIC DNA]</scope>
    <source>
        <strain evidence="2 3">NPDC017990</strain>
    </source>
</reference>
<feature type="domain" description="EF-hand" evidence="1">
    <location>
        <begin position="7"/>
        <end position="42"/>
    </location>
</feature>
<dbReference type="PROSITE" id="PS50222">
    <property type="entry name" value="EF_HAND_2"/>
    <property type="match status" value="2"/>
</dbReference>